<feature type="domain" description="C-type lysozyme inhibitor" evidence="6">
    <location>
        <begin position="44"/>
        <end position="108"/>
    </location>
</feature>
<organism evidence="7 8">
    <name type="scientific">Vreelandella nigrificans</name>
    <dbReference type="NCBI Taxonomy" id="2042704"/>
    <lineage>
        <taxon>Bacteria</taxon>
        <taxon>Pseudomonadati</taxon>
        <taxon>Pseudomonadota</taxon>
        <taxon>Gammaproteobacteria</taxon>
        <taxon>Oceanospirillales</taxon>
        <taxon>Halomonadaceae</taxon>
        <taxon>Vreelandella</taxon>
    </lineage>
</organism>
<dbReference type="InterPro" id="IPR036328">
    <property type="entry name" value="MliC_sf"/>
</dbReference>
<keyword evidence="4" id="KW-0449">Lipoprotein</keyword>
<reference evidence="8" key="1">
    <citation type="submission" date="2017-09" db="EMBL/GenBank/DDBJ databases">
        <authorList>
            <person name="Cho G.-S."/>
            <person name="Oguntoyinbo F.A."/>
            <person name="Cnockaert M."/>
            <person name="Kabisch J."/>
            <person name="Neve H."/>
            <person name="Bockelmann W."/>
            <person name="Wenning M."/>
            <person name="Franz C.M."/>
            <person name="Vandamme P."/>
        </authorList>
    </citation>
    <scope>NUCLEOTIDE SEQUENCE [LARGE SCALE GENOMIC DNA]</scope>
    <source>
        <strain evidence="8">MBT G8648</strain>
    </source>
</reference>
<evidence type="ECO:0000256" key="3">
    <source>
        <dbReference type="ARBA" id="ARBA00023139"/>
    </source>
</evidence>
<evidence type="ECO:0000313" key="7">
    <source>
        <dbReference type="EMBL" id="PCF93615.1"/>
    </source>
</evidence>
<evidence type="ECO:0000256" key="5">
    <source>
        <dbReference type="SAM" id="SignalP"/>
    </source>
</evidence>
<proteinExistence type="predicted"/>
<name>A0A2A4HHE5_9GAMM</name>
<keyword evidence="2" id="KW-0472">Membrane</keyword>
<feature type="signal peptide" evidence="5">
    <location>
        <begin position="1"/>
        <end position="28"/>
    </location>
</feature>
<dbReference type="Proteomes" id="UP000218677">
    <property type="component" value="Unassembled WGS sequence"/>
</dbReference>
<comment type="caution">
    <text evidence="7">The sequence shown here is derived from an EMBL/GenBank/DDBJ whole genome shotgun (WGS) entry which is preliminary data.</text>
</comment>
<keyword evidence="8" id="KW-1185">Reference proteome</keyword>
<dbReference type="PROSITE" id="PS51257">
    <property type="entry name" value="PROKAR_LIPOPROTEIN"/>
    <property type="match status" value="1"/>
</dbReference>
<feature type="chain" id="PRO_5012404392" description="C-type lysozyme inhibitor domain-containing protein" evidence="5">
    <location>
        <begin position="29"/>
        <end position="114"/>
    </location>
</feature>
<keyword evidence="3" id="KW-0564">Palmitate</keyword>
<dbReference type="OrthoDB" id="7069120at2"/>
<evidence type="ECO:0000256" key="2">
    <source>
        <dbReference type="ARBA" id="ARBA00023136"/>
    </source>
</evidence>
<evidence type="ECO:0000256" key="1">
    <source>
        <dbReference type="ARBA" id="ARBA00022729"/>
    </source>
</evidence>
<dbReference type="InterPro" id="IPR018660">
    <property type="entry name" value="MliC"/>
</dbReference>
<evidence type="ECO:0000259" key="6">
    <source>
        <dbReference type="Pfam" id="PF09864"/>
    </source>
</evidence>
<evidence type="ECO:0000313" key="8">
    <source>
        <dbReference type="Proteomes" id="UP000218677"/>
    </source>
</evidence>
<dbReference type="Pfam" id="PF09864">
    <property type="entry name" value="MliC"/>
    <property type="match status" value="1"/>
</dbReference>
<keyword evidence="1 5" id="KW-0732">Signal</keyword>
<sequence>MDDNAMKYSYLSLASVLVSLLLVGCTTASTHSNDPQDNYPQADYRCDDGTEFTVIFDQQEDAALVMINGDTLRLESQRPASGMWYATPTHEFRGKGDEATWTVGRRVPSECKVI</sequence>
<dbReference type="Gene3D" id="2.40.128.200">
    <property type="match status" value="1"/>
</dbReference>
<dbReference type="SUPFAM" id="SSF141488">
    <property type="entry name" value="YdhA-like"/>
    <property type="match status" value="1"/>
</dbReference>
<accession>A0A2A4HHE5</accession>
<protein>
    <recommendedName>
        <fullName evidence="6">C-type lysozyme inhibitor domain-containing protein</fullName>
    </recommendedName>
</protein>
<dbReference type="EMBL" id="NWUX01000034">
    <property type="protein sequence ID" value="PCF93615.1"/>
    <property type="molecule type" value="Genomic_DNA"/>
</dbReference>
<dbReference type="AlphaFoldDB" id="A0A2A4HHE5"/>
<evidence type="ECO:0000256" key="4">
    <source>
        <dbReference type="ARBA" id="ARBA00023288"/>
    </source>
</evidence>
<gene>
    <name evidence="7" type="ORF">CPA45_21325</name>
</gene>